<reference evidence="1" key="1">
    <citation type="submission" date="2021-10" db="EMBL/GenBank/DDBJ databases">
        <authorList>
            <person name="Mesa V."/>
        </authorList>
    </citation>
    <scope>NUCLEOTIDE SEQUENCE</scope>
    <source>
        <strain evidence="1">CC3_PB</strain>
    </source>
</reference>
<gene>
    <name evidence="2" type="ORF">CNEO2_540025</name>
    <name evidence="1" type="ORF">CNEO_10099</name>
</gene>
<dbReference type="EMBL" id="CAMTCP010000253">
    <property type="protein sequence ID" value="CAI3653299.1"/>
    <property type="molecule type" value="Genomic_DNA"/>
</dbReference>
<proteinExistence type="predicted"/>
<accession>A0AA86MGX7</accession>
<dbReference type="InterPro" id="IPR021223">
    <property type="entry name" value="AbiGi"/>
</dbReference>
<protein>
    <submittedName>
        <fullName evidence="1">Uncharacterized protein</fullName>
    </submittedName>
</protein>
<evidence type="ECO:0000313" key="2">
    <source>
        <dbReference type="EMBL" id="CAI3653299.1"/>
    </source>
</evidence>
<dbReference type="RefSeq" id="WP_210885740.1">
    <property type="nucleotide sequence ID" value="NZ_CAKJVE010000001.1"/>
</dbReference>
<dbReference type="Pfam" id="PF10899">
    <property type="entry name" value="AbiGi"/>
    <property type="match status" value="1"/>
</dbReference>
<dbReference type="Proteomes" id="UP000789738">
    <property type="component" value="Unassembled WGS sequence"/>
</dbReference>
<dbReference type="Proteomes" id="UP001189143">
    <property type="component" value="Unassembled WGS sequence"/>
</dbReference>
<evidence type="ECO:0000313" key="3">
    <source>
        <dbReference type="Proteomes" id="UP000789738"/>
    </source>
</evidence>
<comment type="caution">
    <text evidence="1">The sequence shown here is derived from an EMBL/GenBank/DDBJ whole genome shotgun (WGS) entry which is preliminary data.</text>
</comment>
<name>A0AA86MGX7_9CLOT</name>
<dbReference type="AlphaFoldDB" id="A0AA86MGX7"/>
<reference evidence="2" key="2">
    <citation type="submission" date="2022-10" db="EMBL/GenBank/DDBJ databases">
        <authorList>
            <person name="Aires J."/>
            <person name="Mesa V."/>
        </authorList>
    </citation>
    <scope>NUCLEOTIDE SEQUENCE</scope>
    <source>
        <strain evidence="2">Clostridium neonatale JD116</strain>
    </source>
</reference>
<organism evidence="1 3">
    <name type="scientific">Clostridium neonatale</name>
    <dbReference type="NCBI Taxonomy" id="137838"/>
    <lineage>
        <taxon>Bacteria</taxon>
        <taxon>Bacillati</taxon>
        <taxon>Bacillota</taxon>
        <taxon>Clostridia</taxon>
        <taxon>Eubacteriales</taxon>
        <taxon>Clostridiaceae</taxon>
        <taxon>Clostridium</taxon>
    </lineage>
</organism>
<evidence type="ECO:0000313" key="1">
    <source>
        <dbReference type="EMBL" id="CAG9701565.1"/>
    </source>
</evidence>
<dbReference type="EMBL" id="CAKJVE010000001">
    <property type="protein sequence ID" value="CAG9701565.1"/>
    <property type="molecule type" value="Genomic_DNA"/>
</dbReference>
<sequence>MDSENITVKSYECKQYPWKQSAHALFNCMRELDYLKSALKYMAIAPRYYPEYVDYLKIEDITKLIFPMTCFCDIPLSKLHYHIKNYGAYSIGLDKANWGIKNKLQPIKYVNQNSQLLKDFVSSFKVAKEIALSGLKLLRII</sequence>